<dbReference type="AlphaFoldDB" id="A0AAN9YWU7"/>
<name>A0AAN9YWU7_9PEZI</name>
<dbReference type="EMBL" id="JAKJXP020000002">
    <property type="protein sequence ID" value="KAK7757577.1"/>
    <property type="molecule type" value="Genomic_DNA"/>
</dbReference>
<comment type="caution">
    <text evidence="1">The sequence shown here is derived from an EMBL/GenBank/DDBJ whole genome shotgun (WGS) entry which is preliminary data.</text>
</comment>
<evidence type="ECO:0000313" key="1">
    <source>
        <dbReference type="EMBL" id="KAK7757577.1"/>
    </source>
</evidence>
<evidence type="ECO:0000313" key="2">
    <source>
        <dbReference type="Proteomes" id="UP001320420"/>
    </source>
</evidence>
<protein>
    <submittedName>
        <fullName evidence="1">Uncharacterized protein</fullName>
    </submittedName>
</protein>
<gene>
    <name evidence="1" type="ORF">SLS62_000592</name>
</gene>
<reference evidence="1 2" key="1">
    <citation type="submission" date="2024-02" db="EMBL/GenBank/DDBJ databases">
        <title>De novo assembly and annotation of 12 fungi associated with fruit tree decline syndrome in Ontario, Canada.</title>
        <authorList>
            <person name="Sulman M."/>
            <person name="Ellouze W."/>
            <person name="Ilyukhin E."/>
        </authorList>
    </citation>
    <scope>NUCLEOTIDE SEQUENCE [LARGE SCALE GENOMIC DNA]</scope>
    <source>
        <strain evidence="1 2">M11/M66-122</strain>
    </source>
</reference>
<dbReference type="Proteomes" id="UP001320420">
    <property type="component" value="Unassembled WGS sequence"/>
</dbReference>
<accession>A0AAN9YWU7</accession>
<keyword evidence="2" id="KW-1185">Reference proteome</keyword>
<dbReference type="PANTHER" id="PTHR37540">
    <property type="entry name" value="TRANSCRIPTION FACTOR (ACR-2), PUTATIVE-RELATED-RELATED"/>
    <property type="match status" value="1"/>
</dbReference>
<proteinExistence type="predicted"/>
<organism evidence="1 2">
    <name type="scientific">Diatrype stigma</name>
    <dbReference type="NCBI Taxonomy" id="117547"/>
    <lineage>
        <taxon>Eukaryota</taxon>
        <taxon>Fungi</taxon>
        <taxon>Dikarya</taxon>
        <taxon>Ascomycota</taxon>
        <taxon>Pezizomycotina</taxon>
        <taxon>Sordariomycetes</taxon>
        <taxon>Xylariomycetidae</taxon>
        <taxon>Xylariales</taxon>
        <taxon>Diatrypaceae</taxon>
        <taxon>Diatrype</taxon>
    </lineage>
</organism>
<dbReference type="PANTHER" id="PTHR37540:SF5">
    <property type="entry name" value="TRANSCRIPTION FACTOR DOMAIN-CONTAINING PROTEIN"/>
    <property type="match status" value="1"/>
</dbReference>
<sequence length="419" mass="47180">MEPASFTFVNTTNTPGLSHQAAKLMRGHVTKINFANRRQRKAEARAAEIASTRAKAEWKDQNEESGISITLPLLPTVSDPFPRFWSLSYYDSRGFHSATSPRERFWFDLFFAEPALIEASVAIGEKNWSPNVASKRRAEVHLSIAVNTVIQRIQSRQAQTDGVLAAVITLAFGERLARNDTAWNIHIDGLAQIIRERYAQGIFDMPLWFLDLQVFDSVNEIFGFPRMYHKKITEALGNHAGPALARVVSISDRVIQLRRSIDAYRNPRLSTSSMATDIEESLAALCREARDLQADDNPNVQAASRSIELVIRLSWPPQPGVDQDQDLARLANELKEAWCRFPIRPCAYMELTSYQFMIGAIAASQGSPTRVWYVTRLKGLVHGMQMRGWEEPLEALEGGFASDLVLLKGFKSLRKELMS</sequence>